<feature type="repeat" description="TPR" evidence="10">
    <location>
        <begin position="43"/>
        <end position="76"/>
    </location>
</feature>
<dbReference type="OrthoDB" id="19606at2759"/>
<dbReference type="CDD" id="cd04860">
    <property type="entry name" value="AE_Prim_S"/>
    <property type="match status" value="1"/>
</dbReference>
<dbReference type="GO" id="GO:0005658">
    <property type="term" value="C:alpha DNA polymerase:primase complex"/>
    <property type="evidence" value="ECO:0007669"/>
    <property type="project" value="UniProtKB-ARBA"/>
</dbReference>
<sequence length="434" mass="49927">MVDYDPSSPQVMNAFYRRLFPYRPFFLWLNQDQIPAKLFTHREFAFTLVGDVYIRYNSFHTADEFKKEVVRLNPSRFEIGPQYSARPRDRKTLAAGALQPQRRELVFDIDMTDYDEIRTCCNDKKICRRCWGYIAAAVKVLDHALRETFGYKHLLWVYSGRRGIHCWISDQSALDLNDDQRKAVVTFLEVIKGGKEQAKKVHVRGGKDDGDLHPALAEALELLKKNFVDVCLHDQDCFGSERGWEALLSLLPGDRDVIGPLRSNWQSEPGRSSAEKWGDLMSAVRKLKKNQFPLFRKYERAMEDVILQYTYPRIDAEVSKHRNHLLKAPFCVHPGTGRVCVPVNPDLVEQFDPDTVPTVGELLNQLDKIQVEGTNGESVGGQRKVEDYDQTSLKPYVEMFEKHVAAVLKDNRSARRAAHADETRSSTWSSPQIY</sequence>
<evidence type="ECO:0000256" key="12">
    <source>
        <dbReference type="SAM" id="MobiDB-lite"/>
    </source>
</evidence>
<dbReference type="PROSITE" id="PS50005">
    <property type="entry name" value="TPR"/>
    <property type="match status" value="1"/>
</dbReference>
<accession>A0A1B9GVW7</accession>
<keyword evidence="8" id="KW-0862">Zinc</keyword>
<dbReference type="PANTHER" id="PTHR10536">
    <property type="entry name" value="DNA PRIMASE SMALL SUBUNIT"/>
    <property type="match status" value="1"/>
</dbReference>
<dbReference type="Gene3D" id="3.90.920.10">
    <property type="entry name" value="DNA primase, PRIM domain"/>
    <property type="match status" value="1"/>
</dbReference>
<organism evidence="13 14">
    <name type="scientific">Kwoniella heveanensis BCC8398</name>
    <dbReference type="NCBI Taxonomy" id="1296120"/>
    <lineage>
        <taxon>Eukaryota</taxon>
        <taxon>Fungi</taxon>
        <taxon>Dikarya</taxon>
        <taxon>Basidiomycota</taxon>
        <taxon>Agaricomycotina</taxon>
        <taxon>Tremellomycetes</taxon>
        <taxon>Tremellales</taxon>
        <taxon>Cryptococcaceae</taxon>
        <taxon>Kwoniella</taxon>
    </lineage>
</organism>
<gene>
    <name evidence="13" type="ORF">I316_03222</name>
</gene>
<protein>
    <recommendedName>
        <fullName evidence="11">DNA primase</fullName>
        <ecNumber evidence="11">2.7.7.-</ecNumber>
    </recommendedName>
</protein>
<feature type="compositionally biased region" description="Polar residues" evidence="12">
    <location>
        <begin position="425"/>
        <end position="434"/>
    </location>
</feature>
<comment type="similarity">
    <text evidence="1 11">Belongs to the eukaryotic-type primase small subunit family.</text>
</comment>
<dbReference type="GO" id="GO:0046872">
    <property type="term" value="F:metal ion binding"/>
    <property type="evidence" value="ECO:0007669"/>
    <property type="project" value="UniProtKB-KW"/>
</dbReference>
<evidence type="ECO:0000313" key="13">
    <source>
        <dbReference type="EMBL" id="OCF35180.1"/>
    </source>
</evidence>
<keyword evidence="7" id="KW-0479">Metal-binding</keyword>
<keyword evidence="3 11" id="KW-0639">Primosome</keyword>
<dbReference type="STRING" id="1296120.A0A1B9GVW7"/>
<name>A0A1B9GVW7_9TREE</name>
<feature type="region of interest" description="Disordered" evidence="12">
    <location>
        <begin position="413"/>
        <end position="434"/>
    </location>
</feature>
<proteinExistence type="inferred from homology"/>
<dbReference type="Pfam" id="PF01896">
    <property type="entry name" value="DNA_primase_S"/>
    <property type="match status" value="1"/>
</dbReference>
<dbReference type="GO" id="GO:0006269">
    <property type="term" value="P:DNA replication, synthesis of primer"/>
    <property type="evidence" value="ECO:0007669"/>
    <property type="project" value="UniProtKB-KW"/>
</dbReference>
<keyword evidence="2 11" id="KW-0240">DNA-directed RNA polymerase</keyword>
<evidence type="ECO:0000256" key="7">
    <source>
        <dbReference type="ARBA" id="ARBA00022723"/>
    </source>
</evidence>
<dbReference type="FunFam" id="3.90.920.10:FF:000003">
    <property type="entry name" value="DNA primase"/>
    <property type="match status" value="1"/>
</dbReference>
<dbReference type="EC" id="2.7.7.-" evidence="11"/>
<evidence type="ECO:0000256" key="4">
    <source>
        <dbReference type="ARBA" id="ARBA00022679"/>
    </source>
</evidence>
<evidence type="ECO:0000256" key="6">
    <source>
        <dbReference type="ARBA" id="ARBA00022705"/>
    </source>
</evidence>
<evidence type="ECO:0000256" key="11">
    <source>
        <dbReference type="RuleBase" id="RU003514"/>
    </source>
</evidence>
<evidence type="ECO:0000256" key="5">
    <source>
        <dbReference type="ARBA" id="ARBA00022695"/>
    </source>
</evidence>
<keyword evidence="9" id="KW-0804">Transcription</keyword>
<keyword evidence="4 11" id="KW-0808">Transferase</keyword>
<dbReference type="InterPro" id="IPR002755">
    <property type="entry name" value="DNA_primase_S"/>
</dbReference>
<evidence type="ECO:0000256" key="1">
    <source>
        <dbReference type="ARBA" id="ARBA00009762"/>
    </source>
</evidence>
<evidence type="ECO:0000313" key="14">
    <source>
        <dbReference type="Proteomes" id="UP000092666"/>
    </source>
</evidence>
<dbReference type="InterPro" id="IPR019734">
    <property type="entry name" value="TPR_rpt"/>
</dbReference>
<keyword evidence="5" id="KW-0548">Nucleotidyltransferase</keyword>
<dbReference type="Proteomes" id="UP000092666">
    <property type="component" value="Unassembled WGS sequence"/>
</dbReference>
<dbReference type="EMBL" id="KI669500">
    <property type="protein sequence ID" value="OCF35180.1"/>
    <property type="molecule type" value="Genomic_DNA"/>
</dbReference>
<dbReference type="AlphaFoldDB" id="A0A1B9GVW7"/>
<evidence type="ECO:0000256" key="10">
    <source>
        <dbReference type="PROSITE-ProRule" id="PRU00339"/>
    </source>
</evidence>
<dbReference type="GO" id="GO:0003899">
    <property type="term" value="F:DNA-directed RNA polymerase activity"/>
    <property type="evidence" value="ECO:0007669"/>
    <property type="project" value="InterPro"/>
</dbReference>
<evidence type="ECO:0000256" key="2">
    <source>
        <dbReference type="ARBA" id="ARBA00022478"/>
    </source>
</evidence>
<keyword evidence="10" id="KW-0802">TPR repeat</keyword>
<dbReference type="SUPFAM" id="SSF56747">
    <property type="entry name" value="Prim-pol domain"/>
    <property type="match status" value="1"/>
</dbReference>
<keyword evidence="14" id="KW-1185">Reference proteome</keyword>
<feature type="compositionally biased region" description="Basic and acidic residues" evidence="12">
    <location>
        <begin position="413"/>
        <end position="424"/>
    </location>
</feature>
<dbReference type="NCBIfam" id="TIGR00335">
    <property type="entry name" value="primase_sml"/>
    <property type="match status" value="1"/>
</dbReference>
<keyword evidence="6 11" id="KW-0235">DNA replication</keyword>
<reference evidence="13 14" key="1">
    <citation type="submission" date="2013-07" db="EMBL/GenBank/DDBJ databases">
        <title>The Genome Sequence of Cryptococcus heveanensis BCC8398.</title>
        <authorList>
            <consortium name="The Broad Institute Genome Sequencing Platform"/>
            <person name="Cuomo C."/>
            <person name="Litvintseva A."/>
            <person name="Chen Y."/>
            <person name="Heitman J."/>
            <person name="Sun S."/>
            <person name="Springer D."/>
            <person name="Dromer F."/>
            <person name="Young S.K."/>
            <person name="Zeng Q."/>
            <person name="Gargeya S."/>
            <person name="Fitzgerald M."/>
            <person name="Abouelleil A."/>
            <person name="Alvarado L."/>
            <person name="Berlin A.M."/>
            <person name="Chapman S.B."/>
            <person name="Dewar J."/>
            <person name="Goldberg J."/>
            <person name="Griggs A."/>
            <person name="Gujja S."/>
            <person name="Hansen M."/>
            <person name="Howarth C."/>
            <person name="Imamovic A."/>
            <person name="Larimer J."/>
            <person name="McCowan C."/>
            <person name="Murphy C."/>
            <person name="Pearson M."/>
            <person name="Priest M."/>
            <person name="Roberts A."/>
            <person name="Saif S."/>
            <person name="Shea T."/>
            <person name="Sykes S."/>
            <person name="Wortman J."/>
            <person name="Nusbaum C."/>
            <person name="Birren B."/>
        </authorList>
    </citation>
    <scope>NUCLEOTIDE SEQUENCE [LARGE SCALE GENOMIC DNA]</scope>
    <source>
        <strain evidence="13 14">BCC8398</strain>
    </source>
</reference>
<reference evidence="14" key="2">
    <citation type="submission" date="2013-12" db="EMBL/GenBank/DDBJ databases">
        <title>Evolution of pathogenesis and genome organization in the Tremellales.</title>
        <authorList>
            <person name="Cuomo C."/>
            <person name="Litvintseva A."/>
            <person name="Heitman J."/>
            <person name="Chen Y."/>
            <person name="Sun S."/>
            <person name="Springer D."/>
            <person name="Dromer F."/>
            <person name="Young S."/>
            <person name="Zeng Q."/>
            <person name="Chapman S."/>
            <person name="Gujja S."/>
            <person name="Saif S."/>
            <person name="Birren B."/>
        </authorList>
    </citation>
    <scope>NUCLEOTIDE SEQUENCE [LARGE SCALE GENOMIC DNA]</scope>
    <source>
        <strain evidence="14">BCC8398</strain>
    </source>
</reference>
<evidence type="ECO:0000256" key="3">
    <source>
        <dbReference type="ARBA" id="ARBA00022515"/>
    </source>
</evidence>
<evidence type="ECO:0000256" key="9">
    <source>
        <dbReference type="ARBA" id="ARBA00023163"/>
    </source>
</evidence>
<evidence type="ECO:0000256" key="8">
    <source>
        <dbReference type="ARBA" id="ARBA00022833"/>
    </source>
</evidence>
<dbReference type="InterPro" id="IPR014052">
    <property type="entry name" value="DNA_primase_ssu_euk/arc"/>
</dbReference>